<gene>
    <name evidence="2" type="ORF">BFC18_02545</name>
</gene>
<dbReference type="STRING" id="1656094.BFC18_02545"/>
<evidence type="ECO:0000313" key="2">
    <source>
        <dbReference type="EMBL" id="OFC72459.1"/>
    </source>
</evidence>
<accession>A0A1E7ZG29</accession>
<sequence>MHATGTSPAVLMKAYVMAYEAIGLTPPEAANLLGVSENALTQSLYVGFAENSNEAEIQLALVRMYHLLFALSDGDSRRIAEWLNRFNFHLNAVPLTVCHNLAGIIYVTDYLEDLHSGGGMPFVDIKGHIHAANDDEERTMRR</sequence>
<keyword evidence="3" id="KW-1185">Reference proteome</keyword>
<feature type="domain" description="Antitoxin Xre/MbcA/ParS-like toxin-binding" evidence="1">
    <location>
        <begin position="74"/>
        <end position="114"/>
    </location>
</feature>
<dbReference type="InterPro" id="IPR024467">
    <property type="entry name" value="Xre/MbcA/ParS-like_toxin-bd"/>
</dbReference>
<proteinExistence type="predicted"/>
<evidence type="ECO:0000313" key="3">
    <source>
        <dbReference type="Proteomes" id="UP000175691"/>
    </source>
</evidence>
<dbReference type="OrthoDB" id="6332823at2"/>
<name>A0A1E7ZG29_9ALTE</name>
<dbReference type="AlphaFoldDB" id="A0A1E7ZG29"/>
<dbReference type="RefSeq" id="WP_070123373.1">
    <property type="nucleotide sequence ID" value="NZ_MDHN01000004.1"/>
</dbReference>
<dbReference type="Pfam" id="PF09722">
    <property type="entry name" value="Xre_MbcA_ParS_C"/>
    <property type="match status" value="1"/>
</dbReference>
<protein>
    <recommendedName>
        <fullName evidence="1">Antitoxin Xre/MbcA/ParS-like toxin-binding domain-containing protein</fullName>
    </recommendedName>
</protein>
<dbReference type="Proteomes" id="UP000175691">
    <property type="component" value="Unassembled WGS sequence"/>
</dbReference>
<organism evidence="2 3">
    <name type="scientific">Alteromonas confluentis</name>
    <dbReference type="NCBI Taxonomy" id="1656094"/>
    <lineage>
        <taxon>Bacteria</taxon>
        <taxon>Pseudomonadati</taxon>
        <taxon>Pseudomonadota</taxon>
        <taxon>Gammaproteobacteria</taxon>
        <taxon>Alteromonadales</taxon>
        <taxon>Alteromonadaceae</taxon>
        <taxon>Alteromonas/Salinimonas group</taxon>
        <taxon>Alteromonas</taxon>
    </lineage>
</organism>
<dbReference type="EMBL" id="MDHN01000004">
    <property type="protein sequence ID" value="OFC72459.1"/>
    <property type="molecule type" value="Genomic_DNA"/>
</dbReference>
<evidence type="ECO:0000259" key="1">
    <source>
        <dbReference type="Pfam" id="PF09722"/>
    </source>
</evidence>
<comment type="caution">
    <text evidence="2">The sequence shown here is derived from an EMBL/GenBank/DDBJ whole genome shotgun (WGS) entry which is preliminary data.</text>
</comment>
<reference evidence="2 3" key="1">
    <citation type="submission" date="2016-08" db="EMBL/GenBank/DDBJ databases">
        <authorList>
            <person name="Seilhamer J.J."/>
        </authorList>
    </citation>
    <scope>NUCLEOTIDE SEQUENCE [LARGE SCALE GENOMIC DNA]</scope>
    <source>
        <strain evidence="2 3">KCTC 42603</strain>
    </source>
</reference>